<dbReference type="Proteomes" id="UP000604046">
    <property type="component" value="Unassembled WGS sequence"/>
</dbReference>
<dbReference type="InterPro" id="IPR036770">
    <property type="entry name" value="Ankyrin_rpt-contain_sf"/>
</dbReference>
<dbReference type="AlphaFoldDB" id="A0A812S9S0"/>
<evidence type="ECO:0000313" key="3">
    <source>
        <dbReference type="EMBL" id="CAE7465787.1"/>
    </source>
</evidence>
<dbReference type="SMART" id="SM00248">
    <property type="entry name" value="ANK"/>
    <property type="match status" value="2"/>
</dbReference>
<dbReference type="EMBL" id="CAJNDS010002413">
    <property type="protein sequence ID" value="CAE7465787.1"/>
    <property type="molecule type" value="Genomic_DNA"/>
</dbReference>
<dbReference type="InterPro" id="IPR002110">
    <property type="entry name" value="Ankyrin_rpt"/>
</dbReference>
<evidence type="ECO:0008006" key="5">
    <source>
        <dbReference type="Google" id="ProtNLM"/>
    </source>
</evidence>
<accession>A0A812S9S0</accession>
<name>A0A812S9S0_9DINO</name>
<organism evidence="3 4">
    <name type="scientific">Symbiodinium natans</name>
    <dbReference type="NCBI Taxonomy" id="878477"/>
    <lineage>
        <taxon>Eukaryota</taxon>
        <taxon>Sar</taxon>
        <taxon>Alveolata</taxon>
        <taxon>Dinophyceae</taxon>
        <taxon>Suessiales</taxon>
        <taxon>Symbiodiniaceae</taxon>
        <taxon>Symbiodinium</taxon>
    </lineage>
</organism>
<gene>
    <name evidence="3" type="ORF">SNAT2548_LOCUS26003</name>
</gene>
<protein>
    <recommendedName>
        <fullName evidence="5">ANK_REP_REGION domain-containing protein</fullName>
    </recommendedName>
</protein>
<dbReference type="Gene3D" id="1.25.40.20">
    <property type="entry name" value="Ankyrin repeat-containing domain"/>
    <property type="match status" value="1"/>
</dbReference>
<dbReference type="Pfam" id="PF12796">
    <property type="entry name" value="Ank_2"/>
    <property type="match status" value="1"/>
</dbReference>
<keyword evidence="1" id="KW-0677">Repeat</keyword>
<reference evidence="3" key="1">
    <citation type="submission" date="2021-02" db="EMBL/GenBank/DDBJ databases">
        <authorList>
            <person name="Dougan E. K."/>
            <person name="Rhodes N."/>
            <person name="Thang M."/>
            <person name="Chan C."/>
        </authorList>
    </citation>
    <scope>NUCLEOTIDE SEQUENCE</scope>
</reference>
<sequence>MGQSNQCMIIEDEQNLTMNMSQCYHIAEDSVVQSHQAVDIPVNEKENGKDEMFDNPLIPNCDITTIPRALLPDRLGGLNDQECADVLLAQAAMRGELKDVQRALRDGARVDTRAELCIAMGDANASMPRKLTPLMRACACGHAEVVICLLEAKASLWRVDSHGWTPLCHALANCELSLARHLLAEAGPHRDRQLKMMTAKRDEAHDCYLRMDLCLADVMEAFRSAFFSKLRVDPLQYVTLPSATYDAMLKFCLSHRPAHLISDHDIYNAAAWVAINRK</sequence>
<keyword evidence="2" id="KW-0040">ANK repeat</keyword>
<dbReference type="PANTHER" id="PTHR24173:SF83">
    <property type="entry name" value="SOCS BOX DOMAIN-CONTAINING PROTEIN"/>
    <property type="match status" value="1"/>
</dbReference>
<dbReference type="PANTHER" id="PTHR24173">
    <property type="entry name" value="ANKYRIN REPEAT CONTAINING"/>
    <property type="match status" value="1"/>
</dbReference>
<evidence type="ECO:0000256" key="1">
    <source>
        <dbReference type="ARBA" id="ARBA00022737"/>
    </source>
</evidence>
<proteinExistence type="predicted"/>
<evidence type="ECO:0000256" key="2">
    <source>
        <dbReference type="ARBA" id="ARBA00023043"/>
    </source>
</evidence>
<dbReference type="OrthoDB" id="46564at2759"/>
<comment type="caution">
    <text evidence="3">The sequence shown here is derived from an EMBL/GenBank/DDBJ whole genome shotgun (WGS) entry which is preliminary data.</text>
</comment>
<evidence type="ECO:0000313" key="4">
    <source>
        <dbReference type="Proteomes" id="UP000604046"/>
    </source>
</evidence>
<dbReference type="SUPFAM" id="SSF48403">
    <property type="entry name" value="Ankyrin repeat"/>
    <property type="match status" value="1"/>
</dbReference>
<keyword evidence="4" id="KW-1185">Reference proteome</keyword>